<dbReference type="SUPFAM" id="SSF53448">
    <property type="entry name" value="Nucleotide-diphospho-sugar transferases"/>
    <property type="match status" value="1"/>
</dbReference>
<keyword evidence="6 8" id="KW-0342">GTP-binding</keyword>
<comment type="subcellular location">
    <subcellularLocation>
        <location evidence="8">Cytoplasm</location>
    </subcellularLocation>
</comment>
<proteinExistence type="inferred from homology"/>
<comment type="cofactor">
    <cofactor evidence="8">
        <name>Mg(2+)</name>
        <dbReference type="ChEBI" id="CHEBI:18420"/>
    </cofactor>
</comment>
<dbReference type="GO" id="GO:0046872">
    <property type="term" value="F:metal ion binding"/>
    <property type="evidence" value="ECO:0007669"/>
    <property type="project" value="UniProtKB-KW"/>
</dbReference>
<dbReference type="GO" id="GO:0006777">
    <property type="term" value="P:Mo-molybdopterin cofactor biosynthetic process"/>
    <property type="evidence" value="ECO:0007669"/>
    <property type="project" value="UniProtKB-KW"/>
</dbReference>
<evidence type="ECO:0000256" key="5">
    <source>
        <dbReference type="ARBA" id="ARBA00022842"/>
    </source>
</evidence>
<keyword evidence="10" id="KW-0548">Nucleotidyltransferase</keyword>
<feature type="binding site" evidence="8">
    <location>
        <position position="101"/>
    </location>
    <ligand>
        <name>Mg(2+)</name>
        <dbReference type="ChEBI" id="CHEBI:18420"/>
    </ligand>
</feature>
<dbReference type="InterPro" id="IPR013482">
    <property type="entry name" value="Molybde_CF_guanTrfase"/>
</dbReference>
<dbReference type="Pfam" id="PF12804">
    <property type="entry name" value="NTP_transf_3"/>
    <property type="match status" value="1"/>
</dbReference>
<dbReference type="RefSeq" id="WP_033843265.1">
    <property type="nucleotide sequence ID" value="NZ_AP022557.1"/>
</dbReference>
<evidence type="ECO:0000256" key="1">
    <source>
        <dbReference type="ARBA" id="ARBA00022490"/>
    </source>
</evidence>
<evidence type="ECO:0000256" key="2">
    <source>
        <dbReference type="ARBA" id="ARBA00022679"/>
    </source>
</evidence>
<evidence type="ECO:0000256" key="6">
    <source>
        <dbReference type="ARBA" id="ARBA00023134"/>
    </source>
</evidence>
<gene>
    <name evidence="8 10" type="primary">mobA</name>
    <name evidence="10" type="ORF">GsuE55_19680</name>
</gene>
<protein>
    <recommendedName>
        <fullName evidence="8">Probable molybdenum cofactor guanylyltransferase</fullName>
        <shortName evidence="8">MoCo guanylyltransferase</shortName>
        <ecNumber evidence="8">2.7.7.77</ecNumber>
    </recommendedName>
    <alternativeName>
        <fullName evidence="8">GTP:molybdopterin guanylyltransferase</fullName>
    </alternativeName>
    <alternativeName>
        <fullName evidence="8">Mo-MPT guanylyltransferase</fullName>
    </alternativeName>
    <alternativeName>
        <fullName evidence="8">Molybdopterin guanylyltransferase</fullName>
    </alternativeName>
    <alternativeName>
        <fullName evidence="8">Molybdopterin-guanine dinucleotide synthase</fullName>
        <shortName evidence="8">MGD synthase</shortName>
    </alternativeName>
</protein>
<keyword evidence="3 8" id="KW-0479">Metal-binding</keyword>
<organism evidence="10 11">
    <name type="scientific">Geobacillus subterraneus</name>
    <dbReference type="NCBI Taxonomy" id="129338"/>
    <lineage>
        <taxon>Bacteria</taxon>
        <taxon>Bacillati</taxon>
        <taxon>Bacillota</taxon>
        <taxon>Bacilli</taxon>
        <taxon>Bacillales</taxon>
        <taxon>Anoxybacillaceae</taxon>
        <taxon>Geobacillus</taxon>
    </lineage>
</organism>
<comment type="caution">
    <text evidence="8">Lacks conserved residue(s) required for the propagation of feature annotation.</text>
</comment>
<feature type="binding site" evidence="8">
    <location>
        <position position="70"/>
    </location>
    <ligand>
        <name>GTP</name>
        <dbReference type="ChEBI" id="CHEBI:37565"/>
    </ligand>
</feature>
<sequence length="192" mass="21537">MKQTIAGVVLAGGQSRRFGRPKAFALHQGAPFFAWSVAALAPIADELYLISHPALVGEFRRRTDIPVLLDVERYRGFGPLAGIYTAMEQSRSDWVFILPCDMPYMNKDVTERLAAYADPSFDAVVPLHAGRPEPLVALYHRRLRPLIAKLLNAGERRMGSLLDGARVRYVDAQPLAADETVWRNVNTEEEYR</sequence>
<dbReference type="Proteomes" id="UP000501421">
    <property type="component" value="Chromosome"/>
</dbReference>
<dbReference type="CDD" id="cd02503">
    <property type="entry name" value="MobA"/>
    <property type="match status" value="1"/>
</dbReference>
<keyword evidence="2 8" id="KW-0808">Transferase</keyword>
<comment type="function">
    <text evidence="8">Transfers a GMP moiety from GTP to Mo-molybdopterin (Mo-MPT) cofactor (Moco or molybdenum cofactor) to form Mo-molybdopterin guanine dinucleotide (Mo-MGD) cofactor.</text>
</comment>
<dbReference type="GO" id="GO:0005525">
    <property type="term" value="F:GTP binding"/>
    <property type="evidence" value="ECO:0007669"/>
    <property type="project" value="UniProtKB-UniRule"/>
</dbReference>
<evidence type="ECO:0000259" key="9">
    <source>
        <dbReference type="Pfam" id="PF12804"/>
    </source>
</evidence>
<feature type="binding site" evidence="8">
    <location>
        <position position="101"/>
    </location>
    <ligand>
        <name>GTP</name>
        <dbReference type="ChEBI" id="CHEBI:37565"/>
    </ligand>
</feature>
<keyword evidence="7 8" id="KW-0501">Molybdenum cofactor biosynthesis</keyword>
<keyword evidence="1 8" id="KW-0963">Cytoplasm</keyword>
<feature type="binding site" evidence="8">
    <location>
        <position position="22"/>
    </location>
    <ligand>
        <name>GTP</name>
        <dbReference type="ChEBI" id="CHEBI:37565"/>
    </ligand>
</feature>
<evidence type="ECO:0000313" key="11">
    <source>
        <dbReference type="Proteomes" id="UP000501421"/>
    </source>
</evidence>
<dbReference type="GO" id="GO:0061603">
    <property type="term" value="F:molybdenum cofactor guanylyltransferase activity"/>
    <property type="evidence" value="ECO:0007669"/>
    <property type="project" value="UniProtKB-EC"/>
</dbReference>
<dbReference type="PANTHER" id="PTHR19136:SF81">
    <property type="entry name" value="MOLYBDENUM COFACTOR GUANYLYLTRANSFERASE"/>
    <property type="match status" value="1"/>
</dbReference>
<dbReference type="HAMAP" id="MF_00316">
    <property type="entry name" value="MobA"/>
    <property type="match status" value="1"/>
</dbReference>
<accession>A0A679FR89</accession>
<evidence type="ECO:0000256" key="7">
    <source>
        <dbReference type="ARBA" id="ARBA00023150"/>
    </source>
</evidence>
<dbReference type="PANTHER" id="PTHR19136">
    <property type="entry name" value="MOLYBDENUM COFACTOR GUANYLYLTRANSFERASE"/>
    <property type="match status" value="1"/>
</dbReference>
<reference evidence="11" key="1">
    <citation type="journal article" date="2020" name="Microbiol. Resour. Announc.">
        <title>Complete Genome Sequence of Geobacillus sp. Strain E55-1, Isolated from Mine Geyser in Japan.</title>
        <authorList>
            <person name="Miyazaki K."/>
            <person name="Hase E."/>
            <person name="Tokito N."/>
        </authorList>
    </citation>
    <scope>NUCLEOTIDE SEQUENCE [LARGE SCALE GENOMIC DNA]</scope>
    <source>
        <strain evidence="11">E55-1</strain>
    </source>
</reference>
<dbReference type="EC" id="2.7.7.77" evidence="8"/>
<comment type="similarity">
    <text evidence="8">Belongs to the MobA family.</text>
</comment>
<feature type="domain" description="MobA-like NTP transferase" evidence="9">
    <location>
        <begin position="7"/>
        <end position="162"/>
    </location>
</feature>
<evidence type="ECO:0000256" key="8">
    <source>
        <dbReference type="HAMAP-Rule" id="MF_00316"/>
    </source>
</evidence>
<keyword evidence="4 8" id="KW-0547">Nucleotide-binding</keyword>
<evidence type="ECO:0000256" key="4">
    <source>
        <dbReference type="ARBA" id="ARBA00022741"/>
    </source>
</evidence>
<dbReference type="Gene3D" id="3.90.550.10">
    <property type="entry name" value="Spore Coat Polysaccharide Biosynthesis Protein SpsA, Chain A"/>
    <property type="match status" value="1"/>
</dbReference>
<keyword evidence="11" id="KW-1185">Reference proteome</keyword>
<keyword evidence="5 8" id="KW-0460">Magnesium</keyword>
<comment type="catalytic activity">
    <reaction evidence="8">
        <text>Mo-molybdopterin + GTP + H(+) = Mo-molybdopterin guanine dinucleotide + diphosphate</text>
        <dbReference type="Rhea" id="RHEA:34243"/>
        <dbReference type="ChEBI" id="CHEBI:15378"/>
        <dbReference type="ChEBI" id="CHEBI:33019"/>
        <dbReference type="ChEBI" id="CHEBI:37565"/>
        <dbReference type="ChEBI" id="CHEBI:71302"/>
        <dbReference type="ChEBI" id="CHEBI:71310"/>
        <dbReference type="EC" id="2.7.7.77"/>
    </reaction>
</comment>
<dbReference type="GO" id="GO:0005737">
    <property type="term" value="C:cytoplasm"/>
    <property type="evidence" value="ECO:0007669"/>
    <property type="project" value="UniProtKB-SubCell"/>
</dbReference>
<dbReference type="EMBL" id="AP022557">
    <property type="protein sequence ID" value="BBW97135.1"/>
    <property type="molecule type" value="Genomic_DNA"/>
</dbReference>
<dbReference type="InterPro" id="IPR029044">
    <property type="entry name" value="Nucleotide-diphossugar_trans"/>
</dbReference>
<dbReference type="InterPro" id="IPR025877">
    <property type="entry name" value="MobA-like_NTP_Trfase"/>
</dbReference>
<evidence type="ECO:0000313" key="10">
    <source>
        <dbReference type="EMBL" id="BBW97135.1"/>
    </source>
</evidence>
<feature type="binding site" evidence="8">
    <location>
        <begin position="10"/>
        <end position="12"/>
    </location>
    <ligand>
        <name>GTP</name>
        <dbReference type="ChEBI" id="CHEBI:37565"/>
    </ligand>
</feature>
<evidence type="ECO:0000256" key="3">
    <source>
        <dbReference type="ARBA" id="ARBA00022723"/>
    </source>
</evidence>
<name>A0A679FR89_9BACL</name>
<comment type="domain">
    <text evidence="8">The N-terminal domain determines nucleotide recognition and specific binding, while the C-terminal domain determines the specific binding to the target protein.</text>
</comment>
<dbReference type="AlphaFoldDB" id="A0A679FR89"/>